<dbReference type="Pfam" id="PF02225">
    <property type="entry name" value="PA"/>
    <property type="match status" value="1"/>
</dbReference>
<dbReference type="InterPro" id="IPR036852">
    <property type="entry name" value="Peptidase_S8/S53_dom_sf"/>
</dbReference>
<keyword evidence="15" id="KW-1185">Reference proteome</keyword>
<evidence type="ECO:0000256" key="6">
    <source>
        <dbReference type="ARBA" id="ARBA00022825"/>
    </source>
</evidence>
<evidence type="ECO:0000256" key="9">
    <source>
        <dbReference type="RuleBase" id="RU003355"/>
    </source>
</evidence>
<evidence type="ECO:0000313" key="15">
    <source>
        <dbReference type="Proteomes" id="UP000475214"/>
    </source>
</evidence>
<evidence type="ECO:0000256" key="1">
    <source>
        <dbReference type="ARBA" id="ARBA00011073"/>
    </source>
</evidence>
<dbReference type="Proteomes" id="UP000475214">
    <property type="component" value="Unassembled WGS sequence"/>
</dbReference>
<comment type="caution">
    <text evidence="14">The sequence shown here is derived from an EMBL/GenBank/DDBJ whole genome shotgun (WGS) entry which is preliminary data.</text>
</comment>
<keyword evidence="5 8" id="KW-0378">Hydrolase</keyword>
<dbReference type="GO" id="GO:0006508">
    <property type="term" value="P:proteolysis"/>
    <property type="evidence" value="ECO:0007669"/>
    <property type="project" value="UniProtKB-KW"/>
</dbReference>
<dbReference type="Gene3D" id="3.50.30.30">
    <property type="match status" value="1"/>
</dbReference>
<dbReference type="InterPro" id="IPR023827">
    <property type="entry name" value="Peptidase_S8_Asp-AS"/>
</dbReference>
<dbReference type="EMBL" id="JAAGOA010000018">
    <property type="protein sequence ID" value="NEE03021.1"/>
    <property type="molecule type" value="Genomic_DNA"/>
</dbReference>
<evidence type="ECO:0000256" key="10">
    <source>
        <dbReference type="SAM" id="MobiDB-lite"/>
    </source>
</evidence>
<evidence type="ECO:0000256" key="3">
    <source>
        <dbReference type="ARBA" id="ARBA00022670"/>
    </source>
</evidence>
<organism evidence="14 15">
    <name type="scientific">Phytoactinopolyspora halotolerans</name>
    <dbReference type="NCBI Taxonomy" id="1981512"/>
    <lineage>
        <taxon>Bacteria</taxon>
        <taxon>Bacillati</taxon>
        <taxon>Actinomycetota</taxon>
        <taxon>Actinomycetes</taxon>
        <taxon>Jiangellales</taxon>
        <taxon>Jiangellaceae</taxon>
        <taxon>Phytoactinopolyspora</taxon>
    </lineage>
</organism>
<dbReference type="InterPro" id="IPR034213">
    <property type="entry name" value="S8_Vpr-like"/>
</dbReference>
<feature type="active site" description="Charge relay system" evidence="7 8">
    <location>
        <position position="580"/>
    </location>
</feature>
<dbReference type="SUPFAM" id="SSF52743">
    <property type="entry name" value="Subtilisin-like"/>
    <property type="match status" value="1"/>
</dbReference>
<evidence type="ECO:0000259" key="13">
    <source>
        <dbReference type="Pfam" id="PF02225"/>
    </source>
</evidence>
<feature type="active site" description="Charge relay system" evidence="7 8">
    <location>
        <position position="191"/>
    </location>
</feature>
<evidence type="ECO:0000256" key="11">
    <source>
        <dbReference type="SAM" id="SignalP"/>
    </source>
</evidence>
<feature type="domain" description="Peptidase S8/S53" evidence="12">
    <location>
        <begin position="182"/>
        <end position="616"/>
    </location>
</feature>
<name>A0A6L9SEV1_9ACTN</name>
<evidence type="ECO:0000256" key="4">
    <source>
        <dbReference type="ARBA" id="ARBA00022729"/>
    </source>
</evidence>
<feature type="region of interest" description="Disordered" evidence="10">
    <location>
        <begin position="21"/>
        <end position="40"/>
    </location>
</feature>
<dbReference type="Gene3D" id="3.40.50.200">
    <property type="entry name" value="Peptidase S8/S53 domain"/>
    <property type="match status" value="1"/>
</dbReference>
<feature type="chain" id="PRO_5026849875" evidence="11">
    <location>
        <begin position="26"/>
        <end position="1045"/>
    </location>
</feature>
<dbReference type="InterPro" id="IPR023828">
    <property type="entry name" value="Peptidase_S8_Ser-AS"/>
</dbReference>
<accession>A0A6L9SEV1</accession>
<dbReference type="InterPro" id="IPR050131">
    <property type="entry name" value="Peptidase_S8_subtilisin-like"/>
</dbReference>
<keyword evidence="4 11" id="KW-0732">Signal</keyword>
<proteinExistence type="inferred from homology"/>
<dbReference type="InterPro" id="IPR000209">
    <property type="entry name" value="Peptidase_S8/S53_dom"/>
</dbReference>
<evidence type="ECO:0000256" key="5">
    <source>
        <dbReference type="ARBA" id="ARBA00022801"/>
    </source>
</evidence>
<feature type="active site" description="Charge relay system" evidence="7 8">
    <location>
        <position position="267"/>
    </location>
</feature>
<dbReference type="AlphaFoldDB" id="A0A6L9SEV1"/>
<keyword evidence="6 8" id="KW-0720">Serine protease</keyword>
<reference evidence="14 15" key="1">
    <citation type="submission" date="2020-02" db="EMBL/GenBank/DDBJ databases">
        <authorList>
            <person name="Li X.-J."/>
            <person name="Han X.-M."/>
        </authorList>
    </citation>
    <scope>NUCLEOTIDE SEQUENCE [LARGE SCALE GENOMIC DNA]</scope>
    <source>
        <strain evidence="14 15">CCTCC AB 2017055</strain>
    </source>
</reference>
<dbReference type="InterPro" id="IPR003137">
    <property type="entry name" value="PA_domain"/>
</dbReference>
<comment type="similarity">
    <text evidence="1 8 9">Belongs to the peptidase S8 family.</text>
</comment>
<keyword evidence="2" id="KW-0134">Cell wall</keyword>
<protein>
    <submittedName>
        <fullName evidence="14">S8 family serine peptidase</fullName>
    </submittedName>
</protein>
<dbReference type="CDD" id="cd07474">
    <property type="entry name" value="Peptidases_S8_subtilisin_Vpr-like"/>
    <property type="match status" value="1"/>
</dbReference>
<dbReference type="RefSeq" id="WP_163742084.1">
    <property type="nucleotide sequence ID" value="NZ_JAAGOA010000018.1"/>
</dbReference>
<evidence type="ECO:0000259" key="12">
    <source>
        <dbReference type="Pfam" id="PF00082"/>
    </source>
</evidence>
<keyword evidence="2" id="KW-0964">Secreted</keyword>
<sequence>MVRRVSVALISLALMATGTTTMVSAQESDPPDRPLPDRLAGLRLDEPSTATQAEVQDKLDPQLRHADGTQLVSIELSEEPVASAAAAGADSTEQQAQQTRVERQQQDVLGELVAADRAADEVASVSTALNAIMVEADADALAELATDERVLSIARVIDYEMDLSETVPYIGAETVQNAGFDGTGVRVAVLDSGVDYTHANLGGDGTAEAYEAAYGTDPGDARNKQRDGLFPTDKVVEGYDFVGEQWVGGDPPSALSPDDDPIDYDGHGTHVGDIIGGEQGVAPGADLYAAKVCASQDSACSGIALMLAMDWVLDPHGTGEADPVDIVNLSLGATYGQHFDNQLSQAVENVSHLDVLVVASSGNSSDKPFITGTPAAAPSALSVAQTHVPSDILPVLEVLDPEAISGEYGAVFQPWSAPLESVIEAPLQYGDGAGGNLLGCEPFEPGSLDGHVVLVDRGDCNFSLKISHISQAGGLAGIIGLVTPEAPFTGGDGGDRPIDVPGFMIGPDENAALKTHVTDGVTVRFDPEQGAPLVGHVVGSSSRGPTMLSNRIKPEIGAPGASVSAIAGGGTEEGPFGGTSGAAPMVTGSAALLMQALPERDAMHVKAGLMNTAETEIQNAPELLGGGLAPIARIGGGEVRVDRALDAGAVAWVPEQRSAALSFGFHEVAQRTTTLTETVRVSNVSDRRITYDVDASFRFADDEANGAVSVNAPSRIAVAPGKSREVKVTIEIDGAKLPSWDLDSGGLGADGDAITAMEYDGYVTFTEAGQEQNTLRVPWHVLPRQSGDVRETKIRDEFRLTNTGVGDAPVEAYSLVATSEQLERGGPGEESPTPDLRYVGVATSPVPAGFCSDEESFVMTLAVNTWERQTHANAPASFEFWLDTDQDGTDDYVVVNRDLSFSAFDDGRNATFVVDLASGDAQAWFLTDHDTNSANTVLPFCGEQIGMTAADFGDPMDVTAVASDVYFDGPGDATKQFSIAPLGERFVGVFHDGGVGFGTVPARGRETLGYVDGGPGPNTSETGLLLLYREGAPGMAEATALELTD</sequence>
<dbReference type="PROSITE" id="PS51892">
    <property type="entry name" value="SUBTILASE"/>
    <property type="match status" value="1"/>
</dbReference>
<evidence type="ECO:0000256" key="7">
    <source>
        <dbReference type="PIRSR" id="PIRSR615500-1"/>
    </source>
</evidence>
<dbReference type="PANTHER" id="PTHR43806">
    <property type="entry name" value="PEPTIDASE S8"/>
    <property type="match status" value="1"/>
</dbReference>
<dbReference type="GO" id="GO:0004252">
    <property type="term" value="F:serine-type endopeptidase activity"/>
    <property type="evidence" value="ECO:0007669"/>
    <property type="project" value="UniProtKB-UniRule"/>
</dbReference>
<dbReference type="InterPro" id="IPR015500">
    <property type="entry name" value="Peptidase_S8_subtilisin-rel"/>
</dbReference>
<dbReference type="PRINTS" id="PR00723">
    <property type="entry name" value="SUBTILISIN"/>
</dbReference>
<dbReference type="Pfam" id="PF00082">
    <property type="entry name" value="Peptidase_S8"/>
    <property type="match status" value="1"/>
</dbReference>
<dbReference type="PROSITE" id="PS00136">
    <property type="entry name" value="SUBTILASE_ASP"/>
    <property type="match status" value="1"/>
</dbReference>
<evidence type="ECO:0000313" key="14">
    <source>
        <dbReference type="EMBL" id="NEE03021.1"/>
    </source>
</evidence>
<keyword evidence="3 8" id="KW-0645">Protease</keyword>
<dbReference type="Gene3D" id="2.60.40.1710">
    <property type="entry name" value="Subtilisin-like superfamily"/>
    <property type="match status" value="1"/>
</dbReference>
<feature type="domain" description="PA" evidence="13">
    <location>
        <begin position="425"/>
        <end position="509"/>
    </location>
</feature>
<dbReference type="PANTHER" id="PTHR43806:SF11">
    <property type="entry name" value="CEREVISIN-RELATED"/>
    <property type="match status" value="1"/>
</dbReference>
<feature type="region of interest" description="Disordered" evidence="10">
    <location>
        <begin position="82"/>
        <end position="103"/>
    </location>
</feature>
<evidence type="ECO:0000256" key="8">
    <source>
        <dbReference type="PROSITE-ProRule" id="PRU01240"/>
    </source>
</evidence>
<feature type="compositionally biased region" description="Low complexity" evidence="10">
    <location>
        <begin position="82"/>
        <end position="99"/>
    </location>
</feature>
<feature type="signal peptide" evidence="11">
    <location>
        <begin position="1"/>
        <end position="25"/>
    </location>
</feature>
<evidence type="ECO:0000256" key="2">
    <source>
        <dbReference type="ARBA" id="ARBA00022512"/>
    </source>
</evidence>
<dbReference type="PROSITE" id="PS00138">
    <property type="entry name" value="SUBTILASE_SER"/>
    <property type="match status" value="1"/>
</dbReference>
<gene>
    <name evidence="14" type="ORF">G1H10_22925</name>
</gene>